<sequence length="149" mass="16487">MDANRPLGRQTVAVFLFLLLLHRPVTRQDRVPAPSFFLSSIPGRIVHNPASATRGHAFFFTKRCLGCIDHFTEIWNKTWARLACFPFVGRDIAFGLLYPRAVCLWNSPLCTISHLFLFVSSSLGKPSCAEALAGPIEGLSSFGRRGLAP</sequence>
<evidence type="ECO:0000313" key="3">
    <source>
        <dbReference type="Proteomes" id="UP001304895"/>
    </source>
</evidence>
<reference evidence="2" key="2">
    <citation type="submission" date="2023-05" db="EMBL/GenBank/DDBJ databases">
        <authorList>
            <consortium name="Lawrence Berkeley National Laboratory"/>
            <person name="Steindorff A."/>
            <person name="Hensen N."/>
            <person name="Bonometti L."/>
            <person name="Westerberg I."/>
            <person name="Brannstrom I.O."/>
            <person name="Guillou S."/>
            <person name="Cros-Aarteil S."/>
            <person name="Calhoun S."/>
            <person name="Haridas S."/>
            <person name="Kuo A."/>
            <person name="Mondo S."/>
            <person name="Pangilinan J."/>
            <person name="Riley R."/>
            <person name="Labutti K."/>
            <person name="Andreopoulos B."/>
            <person name="Lipzen A."/>
            <person name="Chen C."/>
            <person name="Yanf M."/>
            <person name="Daum C."/>
            <person name="Ng V."/>
            <person name="Clum A."/>
            <person name="Ohm R."/>
            <person name="Martin F."/>
            <person name="Silar P."/>
            <person name="Natvig D."/>
            <person name="Lalanne C."/>
            <person name="Gautier V."/>
            <person name="Ament-Velasquez S.L."/>
            <person name="Kruys A."/>
            <person name="Hutchinson M.I."/>
            <person name="Powell A.J."/>
            <person name="Barry K."/>
            <person name="Miller A.N."/>
            <person name="Grigoriev I.V."/>
            <person name="Debuchy R."/>
            <person name="Gladieux P."/>
            <person name="Thoren M.H."/>
            <person name="Johannesson H."/>
        </authorList>
    </citation>
    <scope>NUCLEOTIDE SEQUENCE</scope>
    <source>
        <strain evidence="2">CBS 123565</strain>
    </source>
</reference>
<comment type="caution">
    <text evidence="2">The sequence shown here is derived from an EMBL/GenBank/DDBJ whole genome shotgun (WGS) entry which is preliminary data.</text>
</comment>
<evidence type="ECO:0000256" key="1">
    <source>
        <dbReference type="SAM" id="SignalP"/>
    </source>
</evidence>
<dbReference type="Proteomes" id="UP001304895">
    <property type="component" value="Unassembled WGS sequence"/>
</dbReference>
<keyword evidence="1" id="KW-0732">Signal</keyword>
<keyword evidence="3" id="KW-1185">Reference proteome</keyword>
<evidence type="ECO:0000313" key="2">
    <source>
        <dbReference type="EMBL" id="KAK4133538.1"/>
    </source>
</evidence>
<name>A0AAN6ZD84_9PEZI</name>
<accession>A0AAN6ZD84</accession>
<dbReference type="AlphaFoldDB" id="A0AAN6ZD84"/>
<reference evidence="2" key="1">
    <citation type="journal article" date="2023" name="Mol. Phylogenet. Evol.">
        <title>Genome-scale phylogeny and comparative genomics of the fungal order Sordariales.</title>
        <authorList>
            <person name="Hensen N."/>
            <person name="Bonometti L."/>
            <person name="Westerberg I."/>
            <person name="Brannstrom I.O."/>
            <person name="Guillou S."/>
            <person name="Cros-Aarteil S."/>
            <person name="Calhoun S."/>
            <person name="Haridas S."/>
            <person name="Kuo A."/>
            <person name="Mondo S."/>
            <person name="Pangilinan J."/>
            <person name="Riley R."/>
            <person name="LaButti K."/>
            <person name="Andreopoulos B."/>
            <person name="Lipzen A."/>
            <person name="Chen C."/>
            <person name="Yan M."/>
            <person name="Daum C."/>
            <person name="Ng V."/>
            <person name="Clum A."/>
            <person name="Steindorff A."/>
            <person name="Ohm R.A."/>
            <person name="Martin F."/>
            <person name="Silar P."/>
            <person name="Natvig D.O."/>
            <person name="Lalanne C."/>
            <person name="Gautier V."/>
            <person name="Ament-Velasquez S.L."/>
            <person name="Kruys A."/>
            <person name="Hutchinson M.I."/>
            <person name="Powell A.J."/>
            <person name="Barry K."/>
            <person name="Miller A.N."/>
            <person name="Grigoriev I.V."/>
            <person name="Debuchy R."/>
            <person name="Gladieux P."/>
            <person name="Hiltunen Thoren M."/>
            <person name="Johannesson H."/>
        </authorList>
    </citation>
    <scope>NUCLEOTIDE SEQUENCE</scope>
    <source>
        <strain evidence="2">CBS 123565</strain>
    </source>
</reference>
<dbReference type="EMBL" id="MU853412">
    <property type="protein sequence ID" value="KAK4133538.1"/>
    <property type="molecule type" value="Genomic_DNA"/>
</dbReference>
<organism evidence="2 3">
    <name type="scientific">Trichocladium antarcticum</name>
    <dbReference type="NCBI Taxonomy" id="1450529"/>
    <lineage>
        <taxon>Eukaryota</taxon>
        <taxon>Fungi</taxon>
        <taxon>Dikarya</taxon>
        <taxon>Ascomycota</taxon>
        <taxon>Pezizomycotina</taxon>
        <taxon>Sordariomycetes</taxon>
        <taxon>Sordariomycetidae</taxon>
        <taxon>Sordariales</taxon>
        <taxon>Chaetomiaceae</taxon>
        <taxon>Trichocladium</taxon>
    </lineage>
</organism>
<feature type="signal peptide" evidence="1">
    <location>
        <begin position="1"/>
        <end position="27"/>
    </location>
</feature>
<protein>
    <recommendedName>
        <fullName evidence="4">Secreted protein</fullName>
    </recommendedName>
</protein>
<proteinExistence type="predicted"/>
<feature type="chain" id="PRO_5042893157" description="Secreted protein" evidence="1">
    <location>
        <begin position="28"/>
        <end position="149"/>
    </location>
</feature>
<evidence type="ECO:0008006" key="4">
    <source>
        <dbReference type="Google" id="ProtNLM"/>
    </source>
</evidence>
<gene>
    <name evidence="2" type="ORF">BT67DRAFT_53291</name>
</gene>